<protein>
    <submittedName>
        <fullName evidence="1">Uncharacterized protein</fullName>
    </submittedName>
</protein>
<proteinExistence type="predicted"/>
<evidence type="ECO:0000313" key="2">
    <source>
        <dbReference type="Proteomes" id="UP001162162"/>
    </source>
</evidence>
<gene>
    <name evidence="1" type="ORF">NQ318_008374</name>
</gene>
<evidence type="ECO:0000313" key="1">
    <source>
        <dbReference type="EMBL" id="KAJ8950935.1"/>
    </source>
</evidence>
<dbReference type="Proteomes" id="UP001162162">
    <property type="component" value="Unassembled WGS sequence"/>
</dbReference>
<accession>A0AAV8YJ22</accession>
<organism evidence="1 2">
    <name type="scientific">Aromia moschata</name>
    <dbReference type="NCBI Taxonomy" id="1265417"/>
    <lineage>
        <taxon>Eukaryota</taxon>
        <taxon>Metazoa</taxon>
        <taxon>Ecdysozoa</taxon>
        <taxon>Arthropoda</taxon>
        <taxon>Hexapoda</taxon>
        <taxon>Insecta</taxon>
        <taxon>Pterygota</taxon>
        <taxon>Neoptera</taxon>
        <taxon>Endopterygota</taxon>
        <taxon>Coleoptera</taxon>
        <taxon>Polyphaga</taxon>
        <taxon>Cucujiformia</taxon>
        <taxon>Chrysomeloidea</taxon>
        <taxon>Cerambycidae</taxon>
        <taxon>Cerambycinae</taxon>
        <taxon>Callichromatini</taxon>
        <taxon>Aromia</taxon>
    </lineage>
</organism>
<keyword evidence="2" id="KW-1185">Reference proteome</keyword>
<comment type="caution">
    <text evidence="1">The sequence shown here is derived from an EMBL/GenBank/DDBJ whole genome shotgun (WGS) entry which is preliminary data.</text>
</comment>
<dbReference type="EMBL" id="JAPWTK010000092">
    <property type="protein sequence ID" value="KAJ8950935.1"/>
    <property type="molecule type" value="Genomic_DNA"/>
</dbReference>
<dbReference type="AlphaFoldDB" id="A0AAV8YJ22"/>
<name>A0AAV8YJ22_9CUCU</name>
<reference evidence="1" key="1">
    <citation type="journal article" date="2023" name="Insect Mol. Biol.">
        <title>Genome sequencing provides insights into the evolution of gene families encoding plant cell wall-degrading enzymes in longhorned beetles.</title>
        <authorList>
            <person name="Shin N.R."/>
            <person name="Okamura Y."/>
            <person name="Kirsch R."/>
            <person name="Pauchet Y."/>
        </authorList>
    </citation>
    <scope>NUCLEOTIDE SEQUENCE</scope>
    <source>
        <strain evidence="1">AMC_N1</strain>
    </source>
</reference>
<sequence length="75" mass="8235">MGNVVQNISELEILDDGEVGGAALFHPGIFVFTFVVSPRTLTESCDLAIQELNNTALNWQVQYSLPSKALQDKLK</sequence>